<keyword evidence="1" id="KW-0472">Membrane</keyword>
<evidence type="ECO:0000313" key="3">
    <source>
        <dbReference type="Proteomes" id="UP000792671"/>
    </source>
</evidence>
<dbReference type="EMBL" id="HF679134">
    <property type="protein sequence ID" value="CCU56463.1"/>
    <property type="molecule type" value="Genomic_DNA"/>
</dbReference>
<dbReference type="Proteomes" id="UP000792671">
    <property type="component" value="Genome"/>
</dbReference>
<organism evidence="2 3">
    <name type="scientific">Mythimna separata entomopoxvirus 'L'</name>
    <dbReference type="NCBI Taxonomy" id="1293572"/>
    <lineage>
        <taxon>Viruses</taxon>
        <taxon>Varidnaviria</taxon>
        <taxon>Bamfordvirae</taxon>
        <taxon>Nucleocytoviricota</taxon>
        <taxon>Pokkesviricetes</taxon>
        <taxon>Chitovirales</taxon>
        <taxon>Poxviridae</taxon>
        <taxon>Entomopoxvirinae</taxon>
        <taxon>Betaentomopoxvirus</taxon>
        <taxon>Betaentomopoxvirus mseparata</taxon>
        <taxon>Mythimna separata entomopoxvirus</taxon>
    </lineage>
</organism>
<name>A0A916KQI5_9POXV</name>
<reference evidence="2 3" key="1">
    <citation type="journal article" date="2013" name="J. Virol.">
        <title>New Insights into the Evolution of Entomopoxvirinae from the Complete Genome Sequences of Four Entomopoxviruses Infecting Adoxophyes honmai, Choristoneura biennis, Choristoneura rosaceana, and Mythimna separata.</title>
        <authorList>
            <person name="Theze J."/>
            <person name="Takatsuka J."/>
            <person name="Li Z."/>
            <person name="Gallais J."/>
            <person name="Doucet D."/>
            <person name="Arif B."/>
            <person name="Nakai M."/>
            <person name="Herniou E.A."/>
        </authorList>
    </citation>
    <scope>NUCLEOTIDE SEQUENCE [LARGE SCALE GENOMIC DNA]</scope>
</reference>
<gene>
    <name evidence="2" type="ORF">MYSEV_265</name>
</gene>
<keyword evidence="3" id="KW-1185">Reference proteome</keyword>
<evidence type="ECO:0000256" key="1">
    <source>
        <dbReference type="SAM" id="Phobius"/>
    </source>
</evidence>
<dbReference type="RefSeq" id="YP_008003782.1">
    <property type="nucleotide sequence ID" value="NC_021246.1"/>
</dbReference>
<evidence type="ECO:0000313" key="2">
    <source>
        <dbReference type="EMBL" id="CCU56463.1"/>
    </source>
</evidence>
<protein>
    <submittedName>
        <fullName evidence="2">Uncharacterized protein</fullName>
    </submittedName>
</protein>
<keyword evidence="1" id="KW-0812">Transmembrane</keyword>
<keyword evidence="1" id="KW-1133">Transmembrane helix</keyword>
<dbReference type="GeneID" id="15613887"/>
<dbReference type="KEGG" id="vg:15613887"/>
<sequence>MITLFIILIIVILICLLLFIEYYNSDYTNNVKKHKNYNINNIYYINLFDRYNSIIMELLDNRVINILKFDTDYTDNDKMMLHQTYNSKCSIFYLDTSIKKYENDKYIILNINNYNIISDIFKYIKEYIITKKLIIDDKIFKQYTSLKNIISNYFILIPDVYKYDSNYPYLCYYTLTTMSMLMFDNASLLIKNVDYNTYNDIILTSRIIKYMTIKVDIEYFNYICINSNILFIDNSINLIRRTDFLCYKNSNIVILYEKILLYKNISIVADYIDDDCYFGNYIFINKHYTDIITKIDNVGKYIGCFNINNKKNIKYLITIKQNKYQKNILLYNNYLLKHENNNIYIVNDIIICKNKYNNKINSDNNTINYYIIKNIDTRIISDFSVIKIDNNNINHEKLLNNKESYNCFKIEIYDKIYGNISYEFNQKINIILNKYISNNFKYYELNIINPNNIFIKYNF</sequence>
<accession>A0A916KQI5</accession>
<feature type="transmembrane region" description="Helical" evidence="1">
    <location>
        <begin position="6"/>
        <end position="23"/>
    </location>
</feature>
<proteinExistence type="predicted"/>
<dbReference type="OrthoDB" id="17748at10239"/>